<sequence>MGKEPGADALPAEFFEYGGAQMMDMRTLLFQEMWRQGQVPQNFSHSTIVHSAKEISNNVTITEASRYSTAEGESSLTSSSAV</sequence>
<dbReference type="EMBL" id="UYSU01033532">
    <property type="protein sequence ID" value="VDL92461.1"/>
    <property type="molecule type" value="Genomic_DNA"/>
</dbReference>
<evidence type="ECO:0000313" key="1">
    <source>
        <dbReference type="EMBL" id="VDL92461.1"/>
    </source>
</evidence>
<name>A0A183SPC8_SCHSO</name>
<keyword evidence="2" id="KW-1185">Reference proteome</keyword>
<evidence type="ECO:0000313" key="2">
    <source>
        <dbReference type="Proteomes" id="UP000275846"/>
    </source>
</evidence>
<dbReference type="Proteomes" id="UP000275846">
    <property type="component" value="Unassembled WGS sequence"/>
</dbReference>
<protein>
    <submittedName>
        <fullName evidence="1 3">Uncharacterized protein</fullName>
    </submittedName>
</protein>
<proteinExistence type="predicted"/>
<gene>
    <name evidence="1" type="ORF">SSLN_LOCUS6076</name>
</gene>
<accession>A0A183SPC8</accession>
<organism evidence="3">
    <name type="scientific">Schistocephalus solidus</name>
    <name type="common">Tapeworm</name>
    <dbReference type="NCBI Taxonomy" id="70667"/>
    <lineage>
        <taxon>Eukaryota</taxon>
        <taxon>Metazoa</taxon>
        <taxon>Spiralia</taxon>
        <taxon>Lophotrochozoa</taxon>
        <taxon>Platyhelminthes</taxon>
        <taxon>Cestoda</taxon>
        <taxon>Eucestoda</taxon>
        <taxon>Diphyllobothriidea</taxon>
        <taxon>Diphyllobothriidae</taxon>
        <taxon>Schistocephalus</taxon>
    </lineage>
</organism>
<dbReference type="WBParaSite" id="SSLN_0000627101-mRNA-1">
    <property type="protein sequence ID" value="SSLN_0000627101-mRNA-1"/>
    <property type="gene ID" value="SSLN_0000627101"/>
</dbReference>
<reference evidence="3" key="1">
    <citation type="submission" date="2016-06" db="UniProtKB">
        <authorList>
            <consortium name="WormBaseParasite"/>
        </authorList>
    </citation>
    <scope>IDENTIFICATION</scope>
</reference>
<dbReference type="AlphaFoldDB" id="A0A183SPC8"/>
<reference evidence="1 2" key="2">
    <citation type="submission" date="2018-11" db="EMBL/GenBank/DDBJ databases">
        <authorList>
            <consortium name="Pathogen Informatics"/>
        </authorList>
    </citation>
    <scope>NUCLEOTIDE SEQUENCE [LARGE SCALE GENOMIC DNA]</scope>
    <source>
        <strain evidence="1 2">NST_G2</strain>
    </source>
</reference>
<evidence type="ECO:0000313" key="3">
    <source>
        <dbReference type="WBParaSite" id="SSLN_0000627101-mRNA-1"/>
    </source>
</evidence>
<dbReference type="OrthoDB" id="6158878at2759"/>